<keyword evidence="1" id="KW-1185">Reference proteome</keyword>
<reference evidence="2" key="1">
    <citation type="submission" date="2022-11" db="UniProtKB">
        <authorList>
            <consortium name="WormBaseParasite"/>
        </authorList>
    </citation>
    <scope>IDENTIFICATION</scope>
</reference>
<evidence type="ECO:0000313" key="1">
    <source>
        <dbReference type="Proteomes" id="UP000887565"/>
    </source>
</evidence>
<organism evidence="1 2">
    <name type="scientific">Romanomermis culicivorax</name>
    <name type="common">Nematode worm</name>
    <dbReference type="NCBI Taxonomy" id="13658"/>
    <lineage>
        <taxon>Eukaryota</taxon>
        <taxon>Metazoa</taxon>
        <taxon>Ecdysozoa</taxon>
        <taxon>Nematoda</taxon>
        <taxon>Enoplea</taxon>
        <taxon>Dorylaimia</taxon>
        <taxon>Mermithida</taxon>
        <taxon>Mermithoidea</taxon>
        <taxon>Mermithidae</taxon>
        <taxon>Romanomermis</taxon>
    </lineage>
</organism>
<proteinExistence type="predicted"/>
<dbReference type="WBParaSite" id="nRc.2.0.1.t08411-RA">
    <property type="protein sequence ID" value="nRc.2.0.1.t08411-RA"/>
    <property type="gene ID" value="nRc.2.0.1.g08411"/>
</dbReference>
<accession>A0A915I3U8</accession>
<dbReference type="Proteomes" id="UP000887565">
    <property type="component" value="Unplaced"/>
</dbReference>
<protein>
    <submittedName>
        <fullName evidence="2">Uncharacterized protein</fullName>
    </submittedName>
</protein>
<evidence type="ECO:0000313" key="2">
    <source>
        <dbReference type="WBParaSite" id="nRc.2.0.1.t08411-RA"/>
    </source>
</evidence>
<name>A0A915I3U8_ROMCU</name>
<sequence length="74" mass="8388">MGKKFKDAIPGGTPRKPNKNEQLCKKSIYNLKSHTSAFRQTSNSPCVRATSLDWHIETWQYGCPFFGGKVDLIK</sequence>
<dbReference type="AlphaFoldDB" id="A0A915I3U8"/>